<accession>A0A183IYK7</accession>
<evidence type="ECO:0000313" key="3">
    <source>
        <dbReference type="WBParaSite" id="SBAD_0000901801-mRNA-1"/>
    </source>
</evidence>
<evidence type="ECO:0000313" key="1">
    <source>
        <dbReference type="EMBL" id="VDP18753.1"/>
    </source>
</evidence>
<gene>
    <name evidence="1" type="ORF">SBAD_LOCUS8705</name>
</gene>
<dbReference type="AlphaFoldDB" id="A0A183IYK7"/>
<dbReference type="WBParaSite" id="SBAD_0000901801-mRNA-1">
    <property type="protein sequence ID" value="SBAD_0000901801-mRNA-1"/>
    <property type="gene ID" value="SBAD_0000901801"/>
</dbReference>
<name>A0A183IYK7_9BILA</name>
<dbReference type="EMBL" id="UZAM01011876">
    <property type="protein sequence ID" value="VDP18753.1"/>
    <property type="molecule type" value="Genomic_DNA"/>
</dbReference>
<reference evidence="3" key="1">
    <citation type="submission" date="2016-06" db="UniProtKB">
        <authorList>
            <consortium name="WormBaseParasite"/>
        </authorList>
    </citation>
    <scope>IDENTIFICATION</scope>
</reference>
<protein>
    <submittedName>
        <fullName evidence="1 3">Uncharacterized protein</fullName>
    </submittedName>
</protein>
<organism evidence="3">
    <name type="scientific">Soboliphyme baturini</name>
    <dbReference type="NCBI Taxonomy" id="241478"/>
    <lineage>
        <taxon>Eukaryota</taxon>
        <taxon>Metazoa</taxon>
        <taxon>Ecdysozoa</taxon>
        <taxon>Nematoda</taxon>
        <taxon>Enoplea</taxon>
        <taxon>Dorylaimia</taxon>
        <taxon>Dioctophymatida</taxon>
        <taxon>Dioctophymatoidea</taxon>
        <taxon>Soboliphymatidae</taxon>
        <taxon>Soboliphyme</taxon>
    </lineage>
</organism>
<evidence type="ECO:0000313" key="2">
    <source>
        <dbReference type="Proteomes" id="UP000270296"/>
    </source>
</evidence>
<reference evidence="1 2" key="2">
    <citation type="submission" date="2018-11" db="EMBL/GenBank/DDBJ databases">
        <authorList>
            <consortium name="Pathogen Informatics"/>
        </authorList>
    </citation>
    <scope>NUCLEOTIDE SEQUENCE [LARGE SCALE GENOMIC DNA]</scope>
</reference>
<sequence length="182" mass="20576">MEMPYKGEQSNITGVEVGFRLFISSWPFLAPIGVEVLCSNCKFRSKDEKASPGGGCLSRDKRETSDRVFEMEVRDSNLPPEDLNDAPLQKLLPHIAIPSSDMQQLYTKTLADMSIPDQIETRPASNSPQKAHFSGLYQGAVKISFRRNELNNVVPRQQLFRIHLSYIKTLIELAALDYFIQV</sequence>
<proteinExistence type="predicted"/>
<keyword evidence="2" id="KW-1185">Reference proteome</keyword>
<dbReference type="Proteomes" id="UP000270296">
    <property type="component" value="Unassembled WGS sequence"/>
</dbReference>